<evidence type="ECO:0000313" key="2">
    <source>
        <dbReference type="EMBL" id="QLK27049.1"/>
    </source>
</evidence>
<dbReference type="AlphaFoldDB" id="A0A7D6CRP4"/>
<evidence type="ECO:0000313" key="3">
    <source>
        <dbReference type="Proteomes" id="UP000510869"/>
    </source>
</evidence>
<reference evidence="2 3" key="1">
    <citation type="submission" date="2020-07" db="EMBL/GenBank/DDBJ databases">
        <title>Natrinema (YPL30) sp. nov. and Haloterrigena xxxxxx (YPL8) sp. nov., isolated from a salt mine.</title>
        <authorList>
            <person name="Cui H."/>
        </authorList>
    </citation>
    <scope>NUCLEOTIDE SEQUENCE [LARGE SCALE GENOMIC DNA]</scope>
    <source>
        <strain evidence="2 3">YPL13</strain>
    </source>
</reference>
<gene>
    <name evidence="2" type="ORF">HYG81_05420</name>
</gene>
<dbReference type="RefSeq" id="WP_180842217.1">
    <property type="nucleotide sequence ID" value="NZ_CP059154.1"/>
</dbReference>
<dbReference type="Proteomes" id="UP000510869">
    <property type="component" value="Chromosome"/>
</dbReference>
<accession>A0A7D6CRP4</accession>
<organism evidence="2 3">
    <name type="scientific">Natrinema zhouii</name>
    <dbReference type="NCBI Taxonomy" id="1710539"/>
    <lineage>
        <taxon>Archaea</taxon>
        <taxon>Methanobacteriati</taxon>
        <taxon>Methanobacteriota</taxon>
        <taxon>Stenosarchaea group</taxon>
        <taxon>Halobacteria</taxon>
        <taxon>Halobacteriales</taxon>
        <taxon>Natrialbaceae</taxon>
        <taxon>Natrinema</taxon>
    </lineage>
</organism>
<keyword evidence="3" id="KW-1185">Reference proteome</keyword>
<sequence>MDDVCASSGGIDRRHVRDLIRPIDMSSTGDTSGTDDTNGMDGDNRLIQVIQ</sequence>
<protein>
    <submittedName>
        <fullName evidence="2">Uncharacterized protein</fullName>
    </submittedName>
</protein>
<dbReference type="EMBL" id="CP059154">
    <property type="protein sequence ID" value="QLK27049.1"/>
    <property type="molecule type" value="Genomic_DNA"/>
</dbReference>
<feature type="compositionally biased region" description="Low complexity" evidence="1">
    <location>
        <begin position="24"/>
        <end position="41"/>
    </location>
</feature>
<dbReference type="KEGG" id="nay:HYG81_05420"/>
<feature type="region of interest" description="Disordered" evidence="1">
    <location>
        <begin position="21"/>
        <end position="44"/>
    </location>
</feature>
<evidence type="ECO:0000256" key="1">
    <source>
        <dbReference type="SAM" id="MobiDB-lite"/>
    </source>
</evidence>
<proteinExistence type="predicted"/>
<dbReference type="GeneID" id="56142623"/>
<name>A0A7D6CRP4_9EURY</name>